<dbReference type="EMBL" id="NHYD01002172">
    <property type="protein sequence ID" value="PPQ88034.1"/>
    <property type="molecule type" value="Genomic_DNA"/>
</dbReference>
<dbReference type="InParanoid" id="A0A409XBD9"/>
<dbReference type="PANTHER" id="PTHR11552">
    <property type="entry name" value="GLUCOSE-METHANOL-CHOLINE GMC OXIDOREDUCTASE"/>
    <property type="match status" value="1"/>
</dbReference>
<comment type="catalytic activity">
    <reaction evidence="12">
        <text>pyranose + acceptor = pyranos-3-ulose + reduced acceptor.</text>
        <dbReference type="EC" id="1.1.99.29"/>
    </reaction>
</comment>
<evidence type="ECO:0000259" key="18">
    <source>
        <dbReference type="PROSITE" id="PS00624"/>
    </source>
</evidence>
<evidence type="ECO:0000313" key="19">
    <source>
        <dbReference type="EMBL" id="PPQ88034.1"/>
    </source>
</evidence>
<organism evidence="19 20">
    <name type="scientific">Psilocybe cyanescens</name>
    <dbReference type="NCBI Taxonomy" id="93625"/>
    <lineage>
        <taxon>Eukaryota</taxon>
        <taxon>Fungi</taxon>
        <taxon>Dikarya</taxon>
        <taxon>Basidiomycota</taxon>
        <taxon>Agaricomycotina</taxon>
        <taxon>Agaricomycetes</taxon>
        <taxon>Agaricomycetidae</taxon>
        <taxon>Agaricales</taxon>
        <taxon>Agaricineae</taxon>
        <taxon>Strophariaceae</taxon>
        <taxon>Psilocybe</taxon>
    </lineage>
</organism>
<reference evidence="19 20" key="1">
    <citation type="journal article" date="2018" name="Evol. Lett.">
        <title>Horizontal gene cluster transfer increased hallucinogenic mushroom diversity.</title>
        <authorList>
            <person name="Reynolds H.T."/>
            <person name="Vijayakumar V."/>
            <person name="Gluck-Thaler E."/>
            <person name="Korotkin H.B."/>
            <person name="Matheny P.B."/>
            <person name="Slot J.C."/>
        </authorList>
    </citation>
    <scope>NUCLEOTIDE SEQUENCE [LARGE SCALE GENOMIC DNA]</scope>
    <source>
        <strain evidence="19 20">2631</strain>
    </source>
</reference>
<dbReference type="PANTHER" id="PTHR11552:SF147">
    <property type="entry name" value="CHOLINE DEHYDROGENASE, MITOCHONDRIAL"/>
    <property type="match status" value="1"/>
</dbReference>
<dbReference type="AlphaFoldDB" id="A0A409XBD9"/>
<evidence type="ECO:0000256" key="7">
    <source>
        <dbReference type="ARBA" id="ARBA00022630"/>
    </source>
</evidence>
<evidence type="ECO:0000256" key="8">
    <source>
        <dbReference type="ARBA" id="ARBA00022827"/>
    </source>
</evidence>
<dbReference type="InterPro" id="IPR036188">
    <property type="entry name" value="FAD/NAD-bd_sf"/>
</dbReference>
<evidence type="ECO:0000256" key="12">
    <source>
        <dbReference type="ARBA" id="ARBA00034029"/>
    </source>
</evidence>
<dbReference type="Gene3D" id="3.30.560.10">
    <property type="entry name" value="Glucose Oxidase, domain 3"/>
    <property type="match status" value="1"/>
</dbReference>
<dbReference type="Pfam" id="PF05199">
    <property type="entry name" value="GMC_oxred_C"/>
    <property type="match status" value="1"/>
</dbReference>
<evidence type="ECO:0000256" key="4">
    <source>
        <dbReference type="ARBA" id="ARBA00011245"/>
    </source>
</evidence>
<name>A0A409XBD9_PSICY</name>
<comment type="subunit">
    <text evidence="4">Monomer.</text>
</comment>
<evidence type="ECO:0000256" key="17">
    <source>
        <dbReference type="SAM" id="SignalP"/>
    </source>
</evidence>
<evidence type="ECO:0000256" key="15">
    <source>
        <dbReference type="PIRSR" id="PIRSR000137-1"/>
    </source>
</evidence>
<keyword evidence="6" id="KW-0964">Secreted</keyword>
<dbReference type="GO" id="GO:0050660">
    <property type="term" value="F:flavin adenine dinucleotide binding"/>
    <property type="evidence" value="ECO:0007669"/>
    <property type="project" value="InterPro"/>
</dbReference>
<keyword evidence="17" id="KW-0732">Signal</keyword>
<feature type="chain" id="PRO_5019043135" description="pyranose dehydrogenase (acceptor)" evidence="17">
    <location>
        <begin position="17"/>
        <end position="604"/>
    </location>
</feature>
<comment type="catalytic activity">
    <reaction evidence="14">
        <text>a pyranoside + acceptor = a pyranosid-3,4-diulose + reduced acceptor.</text>
        <dbReference type="EC" id="1.1.99.29"/>
    </reaction>
</comment>
<dbReference type="EC" id="1.1.99.29" evidence="5"/>
<dbReference type="SUPFAM" id="SSF54373">
    <property type="entry name" value="FAD-linked reductases, C-terminal domain"/>
    <property type="match status" value="1"/>
</dbReference>
<feature type="active site" description="Proton acceptor" evidence="15">
    <location>
        <position position="583"/>
    </location>
</feature>
<evidence type="ECO:0000256" key="14">
    <source>
        <dbReference type="ARBA" id="ARBA00034059"/>
    </source>
</evidence>
<evidence type="ECO:0000256" key="5">
    <source>
        <dbReference type="ARBA" id="ARBA00013177"/>
    </source>
</evidence>
<comment type="subcellular location">
    <subcellularLocation>
        <location evidence="2">Secreted</location>
    </subcellularLocation>
</comment>
<comment type="caution">
    <text evidence="19">The sequence shown here is derived from an EMBL/GenBank/DDBJ whole genome shotgun (WGS) entry which is preliminary data.</text>
</comment>
<dbReference type="SUPFAM" id="SSF51905">
    <property type="entry name" value="FAD/NAD(P)-binding domain"/>
    <property type="match status" value="1"/>
</dbReference>
<keyword evidence="8 16" id="KW-0274">FAD</keyword>
<feature type="domain" description="Glucose-methanol-choline oxidoreductase N-terminal" evidence="18">
    <location>
        <begin position="318"/>
        <end position="332"/>
    </location>
</feature>
<feature type="signal peptide" evidence="17">
    <location>
        <begin position="1"/>
        <end position="16"/>
    </location>
</feature>
<evidence type="ECO:0000256" key="9">
    <source>
        <dbReference type="ARBA" id="ARBA00024699"/>
    </source>
</evidence>
<dbReference type="STRING" id="93625.A0A409XBD9"/>
<comment type="catalytic activity">
    <reaction evidence="10">
        <text>pyranose + acceptor = pyranos-2-ulose + reduced acceptor.</text>
        <dbReference type="EC" id="1.1.99.29"/>
    </reaction>
</comment>
<feature type="binding site" evidence="16">
    <location>
        <position position="275"/>
    </location>
    <ligand>
        <name>FAD</name>
        <dbReference type="ChEBI" id="CHEBI:57692"/>
    </ligand>
</feature>
<evidence type="ECO:0000256" key="10">
    <source>
        <dbReference type="ARBA" id="ARBA00033986"/>
    </source>
</evidence>
<keyword evidence="20" id="KW-1185">Reference proteome</keyword>
<evidence type="ECO:0000256" key="16">
    <source>
        <dbReference type="PIRSR" id="PIRSR000137-2"/>
    </source>
</evidence>
<dbReference type="PROSITE" id="PS00624">
    <property type="entry name" value="GMC_OXRED_2"/>
    <property type="match status" value="1"/>
</dbReference>
<proteinExistence type="inferred from homology"/>
<dbReference type="Gene3D" id="3.50.50.60">
    <property type="entry name" value="FAD/NAD(P)-binding domain"/>
    <property type="match status" value="1"/>
</dbReference>
<comment type="similarity">
    <text evidence="3">Belongs to the GMC oxidoreductase family.</text>
</comment>
<dbReference type="InterPro" id="IPR000172">
    <property type="entry name" value="GMC_OxRdtase_N"/>
</dbReference>
<dbReference type="Proteomes" id="UP000283269">
    <property type="component" value="Unassembled WGS sequence"/>
</dbReference>
<comment type="catalytic activity">
    <reaction evidence="13">
        <text>a pyranoside + acceptor = a pyranosid-3-ulose + reduced acceptor.</text>
        <dbReference type="EC" id="1.1.99.29"/>
    </reaction>
</comment>
<feature type="binding site" evidence="16">
    <location>
        <begin position="133"/>
        <end position="136"/>
    </location>
    <ligand>
        <name>FAD</name>
        <dbReference type="ChEBI" id="CHEBI:57692"/>
    </ligand>
</feature>
<evidence type="ECO:0000256" key="6">
    <source>
        <dbReference type="ARBA" id="ARBA00022525"/>
    </source>
</evidence>
<dbReference type="GO" id="GO:0005576">
    <property type="term" value="C:extracellular region"/>
    <property type="evidence" value="ECO:0007669"/>
    <property type="project" value="UniProtKB-SubCell"/>
</dbReference>
<evidence type="ECO:0000313" key="20">
    <source>
        <dbReference type="Proteomes" id="UP000283269"/>
    </source>
</evidence>
<comment type="cofactor">
    <cofactor evidence="1 16">
        <name>FAD</name>
        <dbReference type="ChEBI" id="CHEBI:57692"/>
    </cofactor>
</comment>
<sequence>MFSGIFILPFISGALCSVYQQLSGLPNVTFDFIIVGGGTSGSVLANRLTEISSFEVLLIEAGPRSIFSVNFYGLIYFIASNDGVINSIVPGFAFNLANTPFDWNFTTTPQAGLNGRVIGLQRGFILGGSSSVNGMVYTRGSSSDFDRFAQVTGEPGWSWSRLLPYIYKNEKWVAPVDNHNTAGQFDPRFHGFNGFIKTSLPGILNPAVDSRVLQAANELNGDFEFNVDMNSGSPLGTGWLQSTSGGGTRSSAATSYLAPQFQARPNLHILLNTRVTRILKTKGSNGLTLRTVELTSGFDITSPRALVTAKKEVILSCGTVGTPHILLHSGIGDKKDLAAINIPSVLDLPSVGKNFTDQPLFFPAFELNIPNDIDPWANLSTDPTLQADSFALWNANRTGPLVNLNRADHIVWGRLPNSSPIFQKFDDPSSGTNSAHWEIILAGSPSVISGVGTIVSPNSRGFLKLKNNNPFDSPLINPAYFESEFDLFTGRETIKAFRRFVSAPAWKDVLIGPTGDIANATTDALLDDFIRNTALSAEHPVGTASMSKRDANWGVVNPDLLLKRASGLRIADASIMPFVPCAHTQASVYIIAERAADIIKAAWQ</sequence>
<keyword evidence="7" id="KW-0285">Flavoprotein</keyword>
<evidence type="ECO:0000256" key="2">
    <source>
        <dbReference type="ARBA" id="ARBA00004613"/>
    </source>
</evidence>
<comment type="catalytic activity">
    <reaction evidence="11">
        <text>pyranose + acceptor = pyranos-2,3-diulose + reduced acceptor.</text>
        <dbReference type="EC" id="1.1.99.29"/>
    </reaction>
</comment>
<dbReference type="InterPro" id="IPR007867">
    <property type="entry name" value="GMC_OxRtase_C"/>
</dbReference>
<dbReference type="PIRSF" id="PIRSF000137">
    <property type="entry name" value="Alcohol_oxidase"/>
    <property type="match status" value="1"/>
</dbReference>
<dbReference type="InterPro" id="IPR012132">
    <property type="entry name" value="GMC_OxRdtase"/>
</dbReference>
<accession>A0A409XBD9</accession>
<dbReference type="OrthoDB" id="269227at2759"/>
<evidence type="ECO:0000256" key="1">
    <source>
        <dbReference type="ARBA" id="ARBA00001974"/>
    </source>
</evidence>
<evidence type="ECO:0000256" key="3">
    <source>
        <dbReference type="ARBA" id="ARBA00010790"/>
    </source>
</evidence>
<dbReference type="GO" id="GO:0033718">
    <property type="term" value="F:pyranose dehydrogenase (acceptor) activity"/>
    <property type="evidence" value="ECO:0007669"/>
    <property type="project" value="UniProtKB-EC"/>
</dbReference>
<evidence type="ECO:0000256" key="13">
    <source>
        <dbReference type="ARBA" id="ARBA00034050"/>
    </source>
</evidence>
<dbReference type="Pfam" id="PF00732">
    <property type="entry name" value="GMC_oxred_N"/>
    <property type="match status" value="1"/>
</dbReference>
<gene>
    <name evidence="19" type="ORF">CVT25_000843</name>
</gene>
<comment type="function">
    <text evidence="9">Catalyzes the single-oxidation or sequential double oxidation reaction of carbohydrates primarily at carbon-2 and/or carbon-3 with the concomitant reduction of the flavin. The enzyme exhibits a broad sugar substrate specificity, oxidizing different aldopyranoses to the corresponding C-1, C-2, C-3 or C-1,2, C-2,3 and C-3,4 (di)dehydro sugars with substrate-specific regioselectivity. Accepts only a narrow range of electron acceptors such as substituted benzoquinones and complexed metal ions and reacts extremely slowly with O(2) as acceptor. May play a role in the natural recycling of plant matter by oxidizing all major monosaccharides in lignocellulose and by reducing quinone compounds or reactive radical species generated during lignin depolymerization.</text>
</comment>
<feature type="binding site" evidence="16">
    <location>
        <begin position="39"/>
        <end position="40"/>
    </location>
    <ligand>
        <name>FAD</name>
        <dbReference type="ChEBI" id="CHEBI:57692"/>
    </ligand>
</feature>
<evidence type="ECO:0000256" key="11">
    <source>
        <dbReference type="ARBA" id="ARBA00034010"/>
    </source>
</evidence>
<feature type="active site" description="Proton donor" evidence="15">
    <location>
        <position position="539"/>
    </location>
</feature>
<protein>
    <recommendedName>
        <fullName evidence="5">pyranose dehydrogenase (acceptor)</fullName>
        <ecNumber evidence="5">1.1.99.29</ecNumber>
    </recommendedName>
</protein>